<gene>
    <name evidence="1" type="ORF">Fcan01_06222</name>
</gene>
<evidence type="ECO:0008006" key="3">
    <source>
        <dbReference type="Google" id="ProtNLM"/>
    </source>
</evidence>
<dbReference type="OrthoDB" id="3174329at2759"/>
<protein>
    <recommendedName>
        <fullName evidence="3">Protein msta</fullName>
    </recommendedName>
</protein>
<keyword evidence="2" id="KW-1185">Reference proteome</keyword>
<dbReference type="SUPFAM" id="SSF82199">
    <property type="entry name" value="SET domain"/>
    <property type="match status" value="1"/>
</dbReference>
<accession>A0A226EUU8</accession>
<comment type="caution">
    <text evidence="1">The sequence shown here is derived from an EMBL/GenBank/DDBJ whole genome shotgun (WGS) entry which is preliminary data.</text>
</comment>
<name>A0A226EUU8_FOLCA</name>
<reference evidence="1 2" key="1">
    <citation type="submission" date="2015-12" db="EMBL/GenBank/DDBJ databases">
        <title>The genome of Folsomia candida.</title>
        <authorList>
            <person name="Faddeeva A."/>
            <person name="Derks M.F."/>
            <person name="Anvar Y."/>
            <person name="Smit S."/>
            <person name="Van Straalen N."/>
            <person name="Roelofs D."/>
        </authorList>
    </citation>
    <scope>NUCLEOTIDE SEQUENCE [LARGE SCALE GENOMIC DNA]</scope>
    <source>
        <strain evidence="1 2">VU population</strain>
        <tissue evidence="1">Whole body</tissue>
    </source>
</reference>
<proteinExistence type="predicted"/>
<evidence type="ECO:0000313" key="2">
    <source>
        <dbReference type="Proteomes" id="UP000198287"/>
    </source>
</evidence>
<dbReference type="AlphaFoldDB" id="A0A226EUU8"/>
<dbReference type="Gene3D" id="2.170.270.10">
    <property type="entry name" value="SET domain"/>
    <property type="match status" value="1"/>
</dbReference>
<dbReference type="EMBL" id="LNIX01000002">
    <property type="protein sequence ID" value="OXA60581.1"/>
    <property type="molecule type" value="Genomic_DNA"/>
</dbReference>
<dbReference type="Proteomes" id="UP000198287">
    <property type="component" value="Unassembled WGS sequence"/>
</dbReference>
<dbReference type="InterPro" id="IPR046341">
    <property type="entry name" value="SET_dom_sf"/>
</dbReference>
<evidence type="ECO:0000313" key="1">
    <source>
        <dbReference type="EMBL" id="OXA60581.1"/>
    </source>
</evidence>
<organism evidence="1 2">
    <name type="scientific">Folsomia candida</name>
    <name type="common">Springtail</name>
    <dbReference type="NCBI Taxonomy" id="158441"/>
    <lineage>
        <taxon>Eukaryota</taxon>
        <taxon>Metazoa</taxon>
        <taxon>Ecdysozoa</taxon>
        <taxon>Arthropoda</taxon>
        <taxon>Hexapoda</taxon>
        <taxon>Collembola</taxon>
        <taxon>Entomobryomorpha</taxon>
        <taxon>Isotomoidea</taxon>
        <taxon>Isotomidae</taxon>
        <taxon>Proisotominae</taxon>
        <taxon>Folsomia</taxon>
    </lineage>
</organism>
<sequence>MKLEHPLTCGALCRSAGIGGISQWGIYEKSRFIAHSCVGNTITIRNEEKNEEALFATQNIPSGTVLTKRFDYETIMWMGIVERRAHLNKKFDFWCNCEKCKEPYDELGTYCRLQFFVAAGGKYCQKGQNFSSDVDRLLDSASMDGYDGDSLTMTSSFLYTSELLTLLDCCSVGNVSVTSVQHCVEFFVKMKEKMKNQIFQPDSFAPIVGMFGKIREGRRQERKEDEATFLKALLLLLLLTMLNQFPVRN</sequence>